<dbReference type="Gene3D" id="1.10.10.1330">
    <property type="entry name" value="RNA polymerase sigma-54 factor, core-binding domain"/>
    <property type="match status" value="1"/>
</dbReference>
<keyword evidence="4" id="KW-0548">Nucleotidyltransferase</keyword>
<dbReference type="PIRSF" id="PIRSF000774">
    <property type="entry name" value="RpoN"/>
    <property type="match status" value="1"/>
</dbReference>
<evidence type="ECO:0000256" key="5">
    <source>
        <dbReference type="ARBA" id="ARBA00023015"/>
    </source>
</evidence>
<dbReference type="GO" id="GO:0000428">
    <property type="term" value="C:DNA-directed RNA polymerase complex"/>
    <property type="evidence" value="ECO:0007669"/>
    <property type="project" value="UniProtKB-KW"/>
</dbReference>
<feature type="domain" description="RNA polymerase sigma factor 54 DNA-binding" evidence="9">
    <location>
        <begin position="295"/>
        <end position="428"/>
    </location>
</feature>
<dbReference type="PRINTS" id="PR00045">
    <property type="entry name" value="SIGMA54FCT"/>
</dbReference>
<evidence type="ECO:0000256" key="4">
    <source>
        <dbReference type="ARBA" id="ARBA00022695"/>
    </source>
</evidence>
<dbReference type="GO" id="GO:0001216">
    <property type="term" value="F:DNA-binding transcription activator activity"/>
    <property type="evidence" value="ECO:0007669"/>
    <property type="project" value="InterPro"/>
</dbReference>
<evidence type="ECO:0000256" key="7">
    <source>
        <dbReference type="ARBA" id="ARBA00023125"/>
    </source>
</evidence>
<evidence type="ECO:0000256" key="8">
    <source>
        <dbReference type="ARBA" id="ARBA00023163"/>
    </source>
</evidence>
<dbReference type="Gene3D" id="1.10.10.60">
    <property type="entry name" value="Homeodomain-like"/>
    <property type="match status" value="1"/>
</dbReference>
<protein>
    <submittedName>
        <fullName evidence="11">RNA polymerase sigma-54 factor</fullName>
    </submittedName>
</protein>
<dbReference type="Pfam" id="PF00309">
    <property type="entry name" value="Sigma54_AID"/>
    <property type="match status" value="1"/>
</dbReference>
<dbReference type="InterPro" id="IPR007634">
    <property type="entry name" value="RNA_pol_sigma_54_DNA-bd"/>
</dbReference>
<dbReference type="GO" id="GO:0016779">
    <property type="term" value="F:nucleotidyltransferase activity"/>
    <property type="evidence" value="ECO:0007669"/>
    <property type="project" value="UniProtKB-KW"/>
</dbReference>
<evidence type="ECO:0000313" key="12">
    <source>
        <dbReference type="Proteomes" id="UP000005110"/>
    </source>
</evidence>
<evidence type="ECO:0000259" key="10">
    <source>
        <dbReference type="Pfam" id="PF04963"/>
    </source>
</evidence>
<dbReference type="GO" id="GO:0006352">
    <property type="term" value="P:DNA-templated transcription initiation"/>
    <property type="evidence" value="ECO:0007669"/>
    <property type="project" value="InterPro"/>
</dbReference>
<dbReference type="EMBL" id="CM001486">
    <property type="protein sequence ID" value="EIW00450.1"/>
    <property type="molecule type" value="Genomic_DNA"/>
</dbReference>
<dbReference type="CDD" id="cd00093">
    <property type="entry name" value="HTH_XRE"/>
    <property type="match status" value="1"/>
</dbReference>
<dbReference type="InterPro" id="IPR001387">
    <property type="entry name" value="Cro/C1-type_HTH"/>
</dbReference>
<accession>I8R4X3</accession>
<dbReference type="AlphaFoldDB" id="I8R4X3"/>
<dbReference type="GO" id="GO:0016987">
    <property type="term" value="F:sigma factor activity"/>
    <property type="evidence" value="ECO:0007669"/>
    <property type="project" value="UniProtKB-KW"/>
</dbReference>
<evidence type="ECO:0000256" key="2">
    <source>
        <dbReference type="ARBA" id="ARBA00022478"/>
    </source>
</evidence>
<dbReference type="PANTHER" id="PTHR32248:SF4">
    <property type="entry name" value="RNA POLYMERASE SIGMA-54 FACTOR"/>
    <property type="match status" value="1"/>
</dbReference>
<name>I8R4X3_9THEO</name>
<dbReference type="HOGENOM" id="CLU_020569_1_1_9"/>
<sequence length="469" mass="54472">MRMEFDLKLQQTQKLIMTPELKQAIEILQLNSLELNALIEQELETNPLLEKEEVIEEDIYESNDFTELAKYIRETEERMYYDDSDDEEIEEVNYENFVSTKPSLTDHLLFQLHITPVSPKIQKICEYIIFSLSPSGYLREDIKDIAEILECTEEEVLEGLSIVQSFDPPGIAARNLQECLKLQLLAQDSYKGIVKELVDYHLEEIAEGKYSYLAKLYNISLKEVQQAVDFIKKLNPKPGSSFSSTADVRYIVPDVEVIKREGEYFVIVNDSVTPKLKINNYYHSILNSHDEEAKKYINSKLQSAMWLIKSLESRKETLYKVVKAIVELQRDFLDKGINYLKPMTQKQIADIVGIHESTVSRAINGKYVATPRGLFELKFFFQSGISNKNGNEFSAETIKNLIKKLIEEEDPTNPLSDQKIADILKEKILIFQEEQWQNIERNATFLLLSKEEDIKWACKCPFRLLKKLY</sequence>
<dbReference type="Proteomes" id="UP000005110">
    <property type="component" value="Chromosome"/>
</dbReference>
<dbReference type="InterPro" id="IPR038709">
    <property type="entry name" value="RpoN_core-bd_sf"/>
</dbReference>
<dbReference type="InterPro" id="IPR000394">
    <property type="entry name" value="RNA_pol_sigma_54"/>
</dbReference>
<keyword evidence="7" id="KW-0238">DNA-binding</keyword>
<dbReference type="InterPro" id="IPR007046">
    <property type="entry name" value="RNA_pol_sigma_54_core-bd"/>
</dbReference>
<evidence type="ECO:0000256" key="6">
    <source>
        <dbReference type="ARBA" id="ARBA00023082"/>
    </source>
</evidence>
<keyword evidence="12" id="KW-1185">Reference proteome</keyword>
<dbReference type="PATRIC" id="fig|880478.3.peg.2725"/>
<evidence type="ECO:0000259" key="9">
    <source>
        <dbReference type="Pfam" id="PF04552"/>
    </source>
</evidence>
<keyword evidence="6" id="KW-0731">Sigma factor</keyword>
<evidence type="ECO:0000256" key="1">
    <source>
        <dbReference type="ARBA" id="ARBA00008798"/>
    </source>
</evidence>
<evidence type="ECO:0000256" key="3">
    <source>
        <dbReference type="ARBA" id="ARBA00022679"/>
    </source>
</evidence>
<organism evidence="11 12">
    <name type="scientific">Thermoanaerobacter siderophilus SR4</name>
    <dbReference type="NCBI Taxonomy" id="880478"/>
    <lineage>
        <taxon>Bacteria</taxon>
        <taxon>Bacillati</taxon>
        <taxon>Bacillota</taxon>
        <taxon>Clostridia</taxon>
        <taxon>Thermoanaerobacterales</taxon>
        <taxon>Thermoanaerobacteraceae</taxon>
        <taxon>Thermoanaerobacter</taxon>
    </lineage>
</organism>
<dbReference type="NCBIfam" id="TIGR02395">
    <property type="entry name" value="rpoN_sigma"/>
    <property type="match status" value="1"/>
</dbReference>
<proteinExistence type="inferred from homology"/>
<dbReference type="Pfam" id="PF04963">
    <property type="entry name" value="Sigma54_CBD"/>
    <property type="match status" value="1"/>
</dbReference>
<keyword evidence="5" id="KW-0805">Transcription regulation</keyword>
<dbReference type="GO" id="GO:0003677">
    <property type="term" value="F:DNA binding"/>
    <property type="evidence" value="ECO:0007669"/>
    <property type="project" value="UniProtKB-KW"/>
</dbReference>
<dbReference type="Pfam" id="PF04552">
    <property type="entry name" value="Sigma54_DBD"/>
    <property type="match status" value="1"/>
</dbReference>
<dbReference type="PROSITE" id="PS50044">
    <property type="entry name" value="SIGMA54_3"/>
    <property type="match status" value="1"/>
</dbReference>
<keyword evidence="3" id="KW-0808">Transferase</keyword>
<gene>
    <name evidence="11" type="ORF">ThesiDRAFT1_1516</name>
</gene>
<keyword evidence="8" id="KW-0804">Transcription</keyword>
<dbReference type="PANTHER" id="PTHR32248">
    <property type="entry name" value="RNA POLYMERASE SIGMA-54 FACTOR"/>
    <property type="match status" value="1"/>
</dbReference>
<evidence type="ECO:0000313" key="11">
    <source>
        <dbReference type="EMBL" id="EIW00450.1"/>
    </source>
</evidence>
<reference evidence="11 12" key="1">
    <citation type="submission" date="2012-02" db="EMBL/GenBank/DDBJ databases">
        <title>Improved High-Quality Draft sequence of Thermoanaerobacter siderophilus SR4.</title>
        <authorList>
            <consortium name="US DOE Joint Genome Institute"/>
            <person name="Lucas S."/>
            <person name="Han J."/>
            <person name="Lapidus A."/>
            <person name="Cheng J.-F."/>
            <person name="Goodwin L."/>
            <person name="Pitluck S."/>
            <person name="Peters L."/>
            <person name="Detter J.C."/>
            <person name="Han C."/>
            <person name="Tapia R."/>
            <person name="Land M."/>
            <person name="Hauser L."/>
            <person name="Kyrpides N."/>
            <person name="Ivanova N."/>
            <person name="Pagani I."/>
            <person name="Hemme C."/>
            <person name="Woyke T."/>
        </authorList>
    </citation>
    <scope>NUCLEOTIDE SEQUENCE [LARGE SCALE GENOMIC DNA]</scope>
    <source>
        <strain evidence="11 12">SR4</strain>
    </source>
</reference>
<keyword evidence="2" id="KW-0240">DNA-directed RNA polymerase</keyword>
<comment type="similarity">
    <text evidence="1">Belongs to the sigma-54 factor family.</text>
</comment>
<feature type="domain" description="RNA polymerase sigma factor 54 core-binding" evidence="10">
    <location>
        <begin position="93"/>
        <end position="282"/>
    </location>
</feature>